<organism evidence="1 2">
    <name type="scientific">Rhododendron griersonianum</name>
    <dbReference type="NCBI Taxonomy" id="479676"/>
    <lineage>
        <taxon>Eukaryota</taxon>
        <taxon>Viridiplantae</taxon>
        <taxon>Streptophyta</taxon>
        <taxon>Embryophyta</taxon>
        <taxon>Tracheophyta</taxon>
        <taxon>Spermatophyta</taxon>
        <taxon>Magnoliopsida</taxon>
        <taxon>eudicotyledons</taxon>
        <taxon>Gunneridae</taxon>
        <taxon>Pentapetalae</taxon>
        <taxon>asterids</taxon>
        <taxon>Ericales</taxon>
        <taxon>Ericaceae</taxon>
        <taxon>Ericoideae</taxon>
        <taxon>Rhodoreae</taxon>
        <taxon>Rhododendron</taxon>
    </lineage>
</organism>
<accession>A0AAV6JXI3</accession>
<proteinExistence type="predicted"/>
<protein>
    <recommendedName>
        <fullName evidence="3">F-box associated domain-containing protein</fullName>
    </recommendedName>
</protein>
<evidence type="ECO:0008006" key="3">
    <source>
        <dbReference type="Google" id="ProtNLM"/>
    </source>
</evidence>
<gene>
    <name evidence="1" type="ORF">RHGRI_017341</name>
</gene>
<keyword evidence="2" id="KW-1185">Reference proteome</keyword>
<evidence type="ECO:0000313" key="2">
    <source>
        <dbReference type="Proteomes" id="UP000823749"/>
    </source>
</evidence>
<comment type="caution">
    <text evidence="1">The sequence shown here is derived from an EMBL/GenBank/DDBJ whole genome shotgun (WGS) entry which is preliminary data.</text>
</comment>
<name>A0AAV6JXI3_9ERIC</name>
<reference evidence="1 2" key="1">
    <citation type="submission" date="2020-08" db="EMBL/GenBank/DDBJ databases">
        <title>Plant Genome Project.</title>
        <authorList>
            <person name="Zhang R.-G."/>
        </authorList>
    </citation>
    <scope>NUCLEOTIDE SEQUENCE [LARGE SCALE GENOMIC DNA]</scope>
    <source>
        <strain evidence="1">WSP0</strain>
        <tissue evidence="1">Leaf</tissue>
    </source>
</reference>
<evidence type="ECO:0000313" key="1">
    <source>
        <dbReference type="EMBL" id="KAG5544847.1"/>
    </source>
</evidence>
<dbReference type="Proteomes" id="UP000823749">
    <property type="component" value="Chromosome 6"/>
</dbReference>
<dbReference type="EMBL" id="JACTNZ010000006">
    <property type="protein sequence ID" value="KAG5544847.1"/>
    <property type="molecule type" value="Genomic_DNA"/>
</dbReference>
<sequence>MGYGQEKSWSIWVMKDYGVTSSWTKLLNVGIGEGVHRLIGFRREGELLIEARRDLISFRPRDVQVKGLGIRNNTRDWYKESLHTEAYVESLVLLGSLEQTKEMKLPVKKKRRLKLGVEKKGD</sequence>
<dbReference type="AlphaFoldDB" id="A0AAV6JXI3"/>